<evidence type="ECO:0000256" key="2">
    <source>
        <dbReference type="ARBA" id="ARBA00022553"/>
    </source>
</evidence>
<dbReference type="KEGG" id="hir:HETIRDRAFT_45017"/>
<dbReference type="SUPFAM" id="SSF47336">
    <property type="entry name" value="ACP-like"/>
    <property type="match status" value="1"/>
</dbReference>
<feature type="domain" description="Carrier" evidence="3">
    <location>
        <begin position="564"/>
        <end position="646"/>
    </location>
</feature>
<dbReference type="HOGENOM" id="CLU_002220_1_0_1"/>
<dbReference type="STRING" id="747525.W4K7W9"/>
<dbReference type="InterPro" id="IPR020806">
    <property type="entry name" value="PKS_PP-bd"/>
</dbReference>
<dbReference type="SUPFAM" id="SSF56801">
    <property type="entry name" value="Acetyl-CoA synthetase-like"/>
    <property type="match status" value="1"/>
</dbReference>
<dbReference type="GeneID" id="20676008"/>
<dbReference type="InterPro" id="IPR009081">
    <property type="entry name" value="PP-bd_ACP"/>
</dbReference>
<dbReference type="Pfam" id="PF23562">
    <property type="entry name" value="AMP-binding_C_3"/>
    <property type="match status" value="1"/>
</dbReference>
<keyword evidence="2" id="KW-0597">Phosphoprotein</keyword>
<dbReference type="InterPro" id="IPR036291">
    <property type="entry name" value="NAD(P)-bd_dom_sf"/>
</dbReference>
<gene>
    <name evidence="4" type="primary">nps8</name>
    <name evidence="4" type="ORF">HETIRDRAFT_45017</name>
</gene>
<organism evidence="4 5">
    <name type="scientific">Heterobasidion irregulare (strain TC 32-1)</name>
    <dbReference type="NCBI Taxonomy" id="747525"/>
    <lineage>
        <taxon>Eukaryota</taxon>
        <taxon>Fungi</taxon>
        <taxon>Dikarya</taxon>
        <taxon>Basidiomycota</taxon>
        <taxon>Agaricomycotina</taxon>
        <taxon>Agaricomycetes</taxon>
        <taxon>Russulales</taxon>
        <taxon>Bondarzewiaceae</taxon>
        <taxon>Heterobasidion</taxon>
        <taxon>Heterobasidion annosum species complex</taxon>
    </lineage>
</organism>
<dbReference type="PROSITE" id="PS50075">
    <property type="entry name" value="CARRIER"/>
    <property type="match status" value="1"/>
</dbReference>
<reference evidence="4 5" key="1">
    <citation type="journal article" date="2012" name="New Phytol.">
        <title>Insight into trade-off between wood decay and parasitism from the genome of a fungal forest pathogen.</title>
        <authorList>
            <person name="Olson A."/>
            <person name="Aerts A."/>
            <person name="Asiegbu F."/>
            <person name="Belbahri L."/>
            <person name="Bouzid O."/>
            <person name="Broberg A."/>
            <person name="Canback B."/>
            <person name="Coutinho P.M."/>
            <person name="Cullen D."/>
            <person name="Dalman K."/>
            <person name="Deflorio G."/>
            <person name="van Diepen L.T."/>
            <person name="Dunand C."/>
            <person name="Duplessis S."/>
            <person name="Durling M."/>
            <person name="Gonthier P."/>
            <person name="Grimwood J."/>
            <person name="Fossdal C.G."/>
            <person name="Hansson D."/>
            <person name="Henrissat B."/>
            <person name="Hietala A."/>
            <person name="Himmelstrand K."/>
            <person name="Hoffmeister D."/>
            <person name="Hogberg N."/>
            <person name="James T.Y."/>
            <person name="Karlsson M."/>
            <person name="Kohler A."/>
            <person name="Kues U."/>
            <person name="Lee Y.H."/>
            <person name="Lin Y.C."/>
            <person name="Lind M."/>
            <person name="Lindquist E."/>
            <person name="Lombard V."/>
            <person name="Lucas S."/>
            <person name="Lunden K."/>
            <person name="Morin E."/>
            <person name="Murat C."/>
            <person name="Park J."/>
            <person name="Raffaello T."/>
            <person name="Rouze P."/>
            <person name="Salamov A."/>
            <person name="Schmutz J."/>
            <person name="Solheim H."/>
            <person name="Stahlberg J."/>
            <person name="Velez H."/>
            <person name="de Vries R.P."/>
            <person name="Wiebenga A."/>
            <person name="Woodward S."/>
            <person name="Yakovlev I."/>
            <person name="Garbelotto M."/>
            <person name="Martin F."/>
            <person name="Grigoriev I.V."/>
            <person name="Stenlid J."/>
        </authorList>
    </citation>
    <scope>NUCLEOTIDE SEQUENCE [LARGE SCALE GENOMIC DNA]</scope>
    <source>
        <strain evidence="4 5">TC 32-1</strain>
    </source>
</reference>
<dbReference type="GO" id="GO:0031177">
    <property type="term" value="F:phosphopantetheine binding"/>
    <property type="evidence" value="ECO:0007669"/>
    <property type="project" value="InterPro"/>
</dbReference>
<dbReference type="PANTHER" id="PTHR43439:SF2">
    <property type="entry name" value="ENZYME, PUTATIVE (JCVI)-RELATED"/>
    <property type="match status" value="1"/>
</dbReference>
<dbReference type="Pfam" id="PF00501">
    <property type="entry name" value="AMP-binding"/>
    <property type="match status" value="1"/>
</dbReference>
<evidence type="ECO:0000259" key="3">
    <source>
        <dbReference type="PROSITE" id="PS50075"/>
    </source>
</evidence>
<dbReference type="SMART" id="SM00823">
    <property type="entry name" value="PKS_PP"/>
    <property type="match status" value="1"/>
</dbReference>
<dbReference type="Pfam" id="PF00550">
    <property type="entry name" value="PP-binding"/>
    <property type="match status" value="1"/>
</dbReference>
<dbReference type="Pfam" id="PF07993">
    <property type="entry name" value="NAD_binding_4"/>
    <property type="match status" value="1"/>
</dbReference>
<evidence type="ECO:0000313" key="4">
    <source>
        <dbReference type="EMBL" id="ETW81166.1"/>
    </source>
</evidence>
<dbReference type="Proteomes" id="UP000030671">
    <property type="component" value="Unassembled WGS sequence"/>
</dbReference>
<keyword evidence="5" id="KW-1185">Reference proteome</keyword>
<dbReference type="RefSeq" id="XP_009546913.1">
    <property type="nucleotide sequence ID" value="XM_009548618.1"/>
</dbReference>
<dbReference type="InterPro" id="IPR051414">
    <property type="entry name" value="Adenylate-forming_Reductase"/>
</dbReference>
<dbReference type="InterPro" id="IPR020845">
    <property type="entry name" value="AMP-binding_CS"/>
</dbReference>
<dbReference type="AlphaFoldDB" id="W4K7W9"/>
<dbReference type="Gene3D" id="1.10.1200.10">
    <property type="entry name" value="ACP-like"/>
    <property type="match status" value="1"/>
</dbReference>
<dbReference type="eggNOG" id="KOG1178">
    <property type="taxonomic scope" value="Eukaryota"/>
</dbReference>
<dbReference type="InterPro" id="IPR013120">
    <property type="entry name" value="FAR_NAD-bd"/>
</dbReference>
<dbReference type="PROSITE" id="PS00455">
    <property type="entry name" value="AMP_BINDING"/>
    <property type="match status" value="1"/>
</dbReference>
<evidence type="ECO:0000313" key="5">
    <source>
        <dbReference type="Proteomes" id="UP000030671"/>
    </source>
</evidence>
<dbReference type="OrthoDB" id="429813at2759"/>
<dbReference type="PANTHER" id="PTHR43439">
    <property type="entry name" value="PHENYLACETATE-COENZYME A LIGASE"/>
    <property type="match status" value="1"/>
</dbReference>
<dbReference type="InParanoid" id="W4K7W9"/>
<accession>W4K7W9</accession>
<keyword evidence="1" id="KW-0596">Phosphopantetheine</keyword>
<dbReference type="SUPFAM" id="SSF51735">
    <property type="entry name" value="NAD(P)-binding Rossmann-fold domains"/>
    <property type="match status" value="1"/>
</dbReference>
<dbReference type="InterPro" id="IPR042099">
    <property type="entry name" value="ANL_N_sf"/>
</dbReference>
<sequence>MSSARFYHTLQAVNSVSFQISRDFLACQTPLPVLWDFHLDHSPDHPLFVFERSSGCIEKISWSAGVQAMHRASYSLKKAVPDAFDPGKNHRPVIGILAFKDIPTSWALITGVMRLGATAFLISPRNSAVAVANMLKGANCHVLIMSSHTGISNLVHDASDLLEREHELTLIEASLFDELYLADATSFERLPPCQGIEMEAPALILHSSGSTSFPRLVTSSHRTLVNWSLISYFGDKDLCGYVCGANSLPVYRRAAGQVSVIYSPYDTPSHPTADTVLSTSLACSANYIYTVPTNITEWAREKESVDLLRTFDLILFAGGPLNTHIGDGLAARGVRLCSMYGTTECGAASRMIFDGDVEDWEYIQATRQTSIYWKPQPGDDHLYEAESPYKLLAETNTIIFGRRGFATGDLFEKHPRKEGLWRLCGRADDQIMHSTGEKAKSILTRHPSISHALVFGRGQFHVGVLIEPSPSVIMDMANGQSSQNFIELIWSTIQEANDFAPKHSRIFKEMLVIASPAKPFTFTAKRTMRRNVILDDYADEIAAAYRSMKNADNSSIHVNPPSSWDFPRTLPFIRSVIASILNGGTSVGDDDDLFQHGLDSLQAMVITNEILRAFRNTATNTTRLQDNFVHAHPTISALARFVTSCSGLGPVDTSSDLMEKKAEELQETVAKLTASFSAHSPRIGAQKPTGETVLVTGTTGSLGTQLLAQLIRIPTVTRVYALNRGEPEETRRRQENAFERQAISSSVARSTKVVYLRGDITSSALGLGLEMRDEVLDSLTTIVHNAWMVNFNMPFAAYLPLIEGVREVVELALASPLAEPPRIVFVSSVSAVRGWSMSSPIPETVIADPRIAVGNGYGESKWAAERIMSDVRRTTVLKTVIARVGQLCGTTTNGCWNANEWFPLIVRSADALHSLPERDELVSWLPVDTAASAILDLRHVPDDMECVHIMHPRPVPWSSIITPLAKALDVPLLPYSEWLQSLQNTSSSISGSMTTPAVLLANYFASLEKKDRRGQTEGRAREHVGRNMHVFSVERGQKTSRTLGDPTLAPLGTQNAEKWLKFWKQGGFL</sequence>
<dbReference type="Gene3D" id="3.40.50.12780">
    <property type="entry name" value="N-terminal domain of ligase-like"/>
    <property type="match status" value="1"/>
</dbReference>
<name>W4K7W9_HETIT</name>
<dbReference type="InterPro" id="IPR000873">
    <property type="entry name" value="AMP-dep_synth/lig_dom"/>
</dbReference>
<proteinExistence type="predicted"/>
<dbReference type="Gene3D" id="3.40.50.720">
    <property type="entry name" value="NAD(P)-binding Rossmann-like Domain"/>
    <property type="match status" value="1"/>
</dbReference>
<evidence type="ECO:0000256" key="1">
    <source>
        <dbReference type="ARBA" id="ARBA00022450"/>
    </source>
</evidence>
<dbReference type="EMBL" id="KI925459">
    <property type="protein sequence ID" value="ETW81166.1"/>
    <property type="molecule type" value="Genomic_DNA"/>
</dbReference>
<protein>
    <submittedName>
        <fullName evidence="4">Tridomain enzyme adenylation-thiolation-dehydrogenase</fullName>
    </submittedName>
</protein>
<dbReference type="InterPro" id="IPR036736">
    <property type="entry name" value="ACP-like_sf"/>
</dbReference>